<evidence type="ECO:0000313" key="2">
    <source>
        <dbReference type="Proteomes" id="UP000078396"/>
    </source>
</evidence>
<organism evidence="1 2">
    <name type="scientific">Mycolicibacterium iranicum</name>
    <name type="common">Mycobacterium iranicum</name>
    <dbReference type="NCBI Taxonomy" id="912594"/>
    <lineage>
        <taxon>Bacteria</taxon>
        <taxon>Bacillati</taxon>
        <taxon>Actinomycetota</taxon>
        <taxon>Actinomycetes</taxon>
        <taxon>Mycobacteriales</taxon>
        <taxon>Mycobacteriaceae</taxon>
        <taxon>Mycolicibacterium</taxon>
    </lineage>
</organism>
<sequence length="69" mass="7305">MRPVSGSPVRRTGCTATPHPDDFVVTSRVTSFSTGDDKTVLFTGGSAVFAFRIDSPIANEMRVSSVGLD</sequence>
<proteinExistence type="predicted"/>
<gene>
    <name evidence="1" type="ORF">A4X20_12395</name>
</gene>
<name>A0A178LB94_MYCIR</name>
<dbReference type="AlphaFoldDB" id="A0A178LB94"/>
<protein>
    <submittedName>
        <fullName evidence="1">Uncharacterized protein</fullName>
    </submittedName>
</protein>
<dbReference type="Proteomes" id="UP000078396">
    <property type="component" value="Unassembled WGS sequence"/>
</dbReference>
<evidence type="ECO:0000313" key="1">
    <source>
        <dbReference type="EMBL" id="OAN26444.1"/>
    </source>
</evidence>
<accession>A0A178LB94</accession>
<reference evidence="1 2" key="1">
    <citation type="submission" date="2016-04" db="EMBL/GenBank/DDBJ databases">
        <title>Draft Genome Sequences of Staphylococcus capitis Strain H36, S. capitis Strain H65, S. cohnii Strain H62, S. hominis Strain H69, Mycobacterium iranicum Strain H39, Plantibacter sp. Strain H53, Pseudomonas oryzihabitans Strain H72, and Microbacterium sp. Strain H83, isolated from residential settings.</title>
        <authorList>
            <person name="Lymperopoulou D."/>
            <person name="Adams R.I."/>
            <person name="Lindow S."/>
            <person name="Coil D.A."/>
            <person name="Jospin G."/>
            <person name="Eisen J.A."/>
        </authorList>
    </citation>
    <scope>NUCLEOTIDE SEQUENCE [LARGE SCALE GENOMIC DNA]</scope>
    <source>
        <strain evidence="1 2">H39</strain>
    </source>
</reference>
<dbReference type="EMBL" id="LWCS01000098">
    <property type="protein sequence ID" value="OAN26444.1"/>
    <property type="molecule type" value="Genomic_DNA"/>
</dbReference>
<comment type="caution">
    <text evidence="1">The sequence shown here is derived from an EMBL/GenBank/DDBJ whole genome shotgun (WGS) entry which is preliminary data.</text>
</comment>